<dbReference type="InterPro" id="IPR008613">
    <property type="entry name" value="Excalibur_Ca-bd_domain"/>
</dbReference>
<dbReference type="GO" id="GO:0004519">
    <property type="term" value="F:endonuclease activity"/>
    <property type="evidence" value="ECO:0007669"/>
    <property type="project" value="UniProtKB-KW"/>
</dbReference>
<dbReference type="Pfam" id="PF05901">
    <property type="entry name" value="Excalibur"/>
    <property type="match status" value="1"/>
</dbReference>
<proteinExistence type="predicted"/>
<name>A0A368YKD7_9RHOB</name>
<comment type="caution">
    <text evidence="2">The sequence shown here is derived from an EMBL/GenBank/DDBJ whole genome shotgun (WGS) entry which is preliminary data.</text>
</comment>
<accession>A0A368YKD7</accession>
<dbReference type="SMART" id="SM00318">
    <property type="entry name" value="SNc"/>
    <property type="match status" value="1"/>
</dbReference>
<dbReference type="PANTHER" id="PTHR12302">
    <property type="entry name" value="EBNA2 BINDING PROTEIN P100"/>
    <property type="match status" value="1"/>
</dbReference>
<dbReference type="PROSITE" id="PS50830">
    <property type="entry name" value="TNASE_3"/>
    <property type="match status" value="1"/>
</dbReference>
<dbReference type="Proteomes" id="UP000253345">
    <property type="component" value="Unassembled WGS sequence"/>
</dbReference>
<keyword evidence="2" id="KW-0378">Hydrolase</keyword>
<dbReference type="SMART" id="SM00894">
    <property type="entry name" value="Excalibur"/>
    <property type="match status" value="1"/>
</dbReference>
<dbReference type="SUPFAM" id="SSF50199">
    <property type="entry name" value="Staphylococcal nuclease"/>
    <property type="match status" value="1"/>
</dbReference>
<dbReference type="PANTHER" id="PTHR12302:SF26">
    <property type="entry name" value="BLR1266 PROTEIN"/>
    <property type="match status" value="1"/>
</dbReference>
<evidence type="ECO:0000313" key="3">
    <source>
        <dbReference type="Proteomes" id="UP000253345"/>
    </source>
</evidence>
<dbReference type="InterPro" id="IPR016071">
    <property type="entry name" value="Staphylococal_nuclease_OB-fold"/>
</dbReference>
<dbReference type="AlphaFoldDB" id="A0A368YKD7"/>
<sequence length="225" mass="25004">MRSFPALLAAFLGIASPAIPTDGQERPIRGLASVIDGDTVEIHDIRIRLHGIDAPESGQSCIDPQGKPWRCGQQAALALSNRIGRGTVDCVPTDIDHYGRTVAECFMGRENLNRWMVHDGWAVAYVRYSDDYSHDEDLARAARRGIWSAEFEMPWDWRQARRDAGSALPPPIQRLLLSARSYSCDPRKTCKAINSCDEAVWYLQNCGWGGKLDRDGDGVPCESIC</sequence>
<keyword evidence="3" id="KW-1185">Reference proteome</keyword>
<gene>
    <name evidence="2" type="ORF">DFP89_11818</name>
</gene>
<evidence type="ECO:0000259" key="1">
    <source>
        <dbReference type="PROSITE" id="PS50830"/>
    </source>
</evidence>
<protein>
    <submittedName>
        <fullName evidence="2">Endonuclease YncB(Thermonuclease family)</fullName>
    </submittedName>
</protein>
<organism evidence="2 3">
    <name type="scientific">Paracoccus lutimaris</name>
    <dbReference type="NCBI Taxonomy" id="1490030"/>
    <lineage>
        <taxon>Bacteria</taxon>
        <taxon>Pseudomonadati</taxon>
        <taxon>Pseudomonadota</taxon>
        <taxon>Alphaproteobacteria</taxon>
        <taxon>Rhodobacterales</taxon>
        <taxon>Paracoccaceae</taxon>
        <taxon>Paracoccus</taxon>
    </lineage>
</organism>
<keyword evidence="2" id="KW-0255">Endonuclease</keyword>
<dbReference type="RefSeq" id="WP_147273317.1">
    <property type="nucleotide sequence ID" value="NZ_QPJL01000018.1"/>
</dbReference>
<dbReference type="EMBL" id="QPJL01000018">
    <property type="protein sequence ID" value="RCW80701.1"/>
    <property type="molecule type" value="Genomic_DNA"/>
</dbReference>
<keyword evidence="2" id="KW-0540">Nuclease</keyword>
<evidence type="ECO:0000313" key="2">
    <source>
        <dbReference type="EMBL" id="RCW80701.1"/>
    </source>
</evidence>
<dbReference type="OrthoDB" id="9805504at2"/>
<dbReference type="Pfam" id="PF00565">
    <property type="entry name" value="SNase"/>
    <property type="match status" value="1"/>
</dbReference>
<dbReference type="InterPro" id="IPR035437">
    <property type="entry name" value="SNase_OB-fold_sf"/>
</dbReference>
<dbReference type="Gene3D" id="2.40.50.90">
    <property type="match status" value="1"/>
</dbReference>
<feature type="domain" description="TNase-like" evidence="1">
    <location>
        <begin position="31"/>
        <end position="149"/>
    </location>
</feature>
<reference evidence="2 3" key="1">
    <citation type="submission" date="2018-07" db="EMBL/GenBank/DDBJ databases">
        <title>Genomic Encyclopedia of Type Strains, Phase III (KMG-III): the genomes of soil and plant-associated and newly described type strains.</title>
        <authorList>
            <person name="Whitman W."/>
        </authorList>
    </citation>
    <scope>NUCLEOTIDE SEQUENCE [LARGE SCALE GENOMIC DNA]</scope>
    <source>
        <strain evidence="2 3">CECT 8525</strain>
    </source>
</reference>